<comment type="caution">
    <text evidence="2">The sequence shown here is derived from an EMBL/GenBank/DDBJ whole genome shotgun (WGS) entry which is preliminary data.</text>
</comment>
<dbReference type="RefSeq" id="WP_128208330.1">
    <property type="nucleotide sequence ID" value="NZ_JBHRSO010000005.1"/>
</dbReference>
<accession>A0A443JNM5</accession>
<evidence type="ECO:0000313" key="2">
    <source>
        <dbReference type="EMBL" id="RWR14403.1"/>
    </source>
</evidence>
<reference evidence="4 5" key="2">
    <citation type="submission" date="2019-01" db="EMBL/GenBank/DDBJ databases">
        <authorList>
            <person name="Li Y."/>
        </authorList>
    </citation>
    <scope>NUCLEOTIDE SEQUENCE [LARGE SCALE GENOMIC DNA]</scope>
    <source>
        <strain evidence="2 5">2D-5</strain>
        <strain evidence="3 4">SK2B-1</strain>
    </source>
</reference>
<dbReference type="AlphaFoldDB" id="A0A443J1Y9"/>
<evidence type="ECO:0008006" key="6">
    <source>
        <dbReference type="Google" id="ProtNLM"/>
    </source>
</evidence>
<sequence length="138" mass="14709">MKALAFAAMVSAAASAALADSDHRKGTEGLSPLDYAVENTGATVLSCDVKLAHWYSDHLATIAPQAQGGFTLWSDAATGAVYLMNEAQDRMPVERLWCGLDGRSWETRHEIDLARRGGAVATAPILRCAAQETATDCR</sequence>
<dbReference type="Proteomes" id="UP000284476">
    <property type="component" value="Unassembled WGS sequence"/>
</dbReference>
<feature type="chain" id="PRO_5036112659" description="C-type lysozyme inhibitor domain-containing protein" evidence="1">
    <location>
        <begin position="20"/>
        <end position="138"/>
    </location>
</feature>
<accession>A0A443J1Y9</accession>
<dbReference type="EMBL" id="SAUW01000003">
    <property type="protein sequence ID" value="RWR14403.1"/>
    <property type="molecule type" value="Genomic_DNA"/>
</dbReference>
<proteinExistence type="predicted"/>
<reference evidence="4 5" key="1">
    <citation type="submission" date="2019-01" db="EMBL/GenBank/DDBJ databases">
        <title>Sinorhodobacter populi sp. nov. isolated from the symptomatic bark tissue of Populus euramericana canker.</title>
        <authorList>
            <person name="Xu G."/>
        </authorList>
    </citation>
    <scope>NUCLEOTIDE SEQUENCE [LARGE SCALE GENOMIC DNA]</scope>
    <source>
        <strain evidence="2 5">2D-5</strain>
        <strain evidence="3 4">SK2B-1</strain>
    </source>
</reference>
<protein>
    <recommendedName>
        <fullName evidence="6">C-type lysozyme inhibitor domain-containing protein</fullName>
    </recommendedName>
</protein>
<evidence type="ECO:0000256" key="1">
    <source>
        <dbReference type="SAM" id="SignalP"/>
    </source>
</evidence>
<evidence type="ECO:0000313" key="4">
    <source>
        <dbReference type="Proteomes" id="UP000284476"/>
    </source>
</evidence>
<feature type="signal peptide" evidence="1">
    <location>
        <begin position="1"/>
        <end position="19"/>
    </location>
</feature>
<dbReference type="EMBL" id="SAUZ01000006">
    <property type="protein sequence ID" value="RWR22137.1"/>
    <property type="molecule type" value="Genomic_DNA"/>
</dbReference>
<dbReference type="Proteomes" id="UP000285710">
    <property type="component" value="Unassembled WGS sequence"/>
</dbReference>
<gene>
    <name evidence="3" type="ORF">D2T30_07270</name>
    <name evidence="2" type="ORF">D2T33_04130</name>
</gene>
<name>A0A443J1Y9_9RHOB</name>
<evidence type="ECO:0000313" key="3">
    <source>
        <dbReference type="EMBL" id="RWR22137.1"/>
    </source>
</evidence>
<keyword evidence="5" id="KW-1185">Reference proteome</keyword>
<organism evidence="2 5">
    <name type="scientific">Paenirhodobacter populi</name>
    <dbReference type="NCBI Taxonomy" id="2306993"/>
    <lineage>
        <taxon>Bacteria</taxon>
        <taxon>Pseudomonadati</taxon>
        <taxon>Pseudomonadota</taxon>
        <taxon>Alphaproteobacteria</taxon>
        <taxon>Rhodobacterales</taxon>
        <taxon>Rhodobacter group</taxon>
        <taxon>Paenirhodobacter</taxon>
    </lineage>
</organism>
<evidence type="ECO:0000313" key="5">
    <source>
        <dbReference type="Proteomes" id="UP000285710"/>
    </source>
</evidence>
<keyword evidence="1" id="KW-0732">Signal</keyword>